<name>A0AAD2YHI8_PARDI</name>
<dbReference type="InterPro" id="IPR011042">
    <property type="entry name" value="6-blade_b-propeller_TolB-like"/>
</dbReference>
<dbReference type="EMBL" id="AGZN01000030">
    <property type="protein sequence ID" value="EKN23936.1"/>
    <property type="molecule type" value="Genomic_DNA"/>
</dbReference>
<dbReference type="AlphaFoldDB" id="A0AAD2YHI8"/>
<evidence type="ECO:0000313" key="1">
    <source>
        <dbReference type="EMBL" id="EKN23936.1"/>
    </source>
</evidence>
<reference evidence="1 2" key="1">
    <citation type="submission" date="2012-02" db="EMBL/GenBank/DDBJ databases">
        <title>The Genome Sequence of Parabacteroides distasonis CL09T03C24.</title>
        <authorList>
            <consortium name="The Broad Institute Genome Sequencing Platform"/>
            <person name="Earl A."/>
            <person name="Ward D."/>
            <person name="Feldgarden M."/>
            <person name="Gevers D."/>
            <person name="Zitomersky N.L."/>
            <person name="Coyne M.J."/>
            <person name="Comstock L.E."/>
            <person name="Young S.K."/>
            <person name="Zeng Q."/>
            <person name="Gargeya S."/>
            <person name="Fitzgerald M."/>
            <person name="Haas B."/>
            <person name="Abouelleil A."/>
            <person name="Alvarado L."/>
            <person name="Arachchi H.M."/>
            <person name="Berlin A."/>
            <person name="Chapman S.B."/>
            <person name="Gearin G."/>
            <person name="Goldberg J."/>
            <person name="Griggs A."/>
            <person name="Gujja S."/>
            <person name="Hansen M."/>
            <person name="Heiman D."/>
            <person name="Howarth C."/>
            <person name="Larimer J."/>
            <person name="Lui A."/>
            <person name="MacDonald P.J.P."/>
            <person name="McCowen C."/>
            <person name="Montmayeur A."/>
            <person name="Murphy C."/>
            <person name="Neiman D."/>
            <person name="Pearson M."/>
            <person name="Priest M."/>
            <person name="Roberts A."/>
            <person name="Saif S."/>
            <person name="Shea T."/>
            <person name="Sisk P."/>
            <person name="Stolte C."/>
            <person name="Sykes S."/>
            <person name="Wortman J."/>
            <person name="Nusbaum C."/>
            <person name="Birren B."/>
        </authorList>
    </citation>
    <scope>NUCLEOTIDE SEQUENCE [LARGE SCALE GENOMIC DNA]</scope>
    <source>
        <strain evidence="1 2">CL09T03C24</strain>
    </source>
</reference>
<evidence type="ECO:0000313" key="2">
    <source>
        <dbReference type="Proteomes" id="UP000006262"/>
    </source>
</evidence>
<protein>
    <recommendedName>
        <fullName evidence="3">6-bladed beta-propeller</fullName>
    </recommendedName>
</protein>
<dbReference type="Gene3D" id="2.120.10.30">
    <property type="entry name" value="TolB, C-terminal domain"/>
    <property type="match status" value="1"/>
</dbReference>
<dbReference type="Proteomes" id="UP000006262">
    <property type="component" value="Unassembled WGS sequence"/>
</dbReference>
<dbReference type="Pfam" id="PF17170">
    <property type="entry name" value="DUF5128"/>
    <property type="match status" value="1"/>
</dbReference>
<proteinExistence type="predicted"/>
<gene>
    <name evidence="1" type="ORF">HMPREF1059_02843</name>
</gene>
<organism evidence="1 2">
    <name type="scientific">Parabacteroides distasonis CL09T03C24</name>
    <dbReference type="NCBI Taxonomy" id="999417"/>
    <lineage>
        <taxon>Bacteria</taxon>
        <taxon>Pseudomonadati</taxon>
        <taxon>Bacteroidota</taxon>
        <taxon>Bacteroidia</taxon>
        <taxon>Bacteroidales</taxon>
        <taxon>Tannerellaceae</taxon>
        <taxon>Parabacteroides</taxon>
    </lineage>
</organism>
<sequence length="350" mass="41439">MESDIITANLERRDNVSTKELFSDIQVIPLETTPESLIRDITQIKFFEGRYYIHDYRRSQIFVFDREGRFQFALNEKGDGPGQYLNLSDFAIDTARRNLVVLCAVSNALFFYDLGGKFIEKKRLPDIAGAYSSLQFQNKDTIAFFTYDYDNRLKFYSLSKDKIIDEYFHEEKKDIFCKDVFPFPHSLCRSLTNTIYSLSKTTLTELYHWDFGNLNNDIEKLEFPSGWNQQEKIQYAKDAYSSKSVNYVIEFHGQNSRYRYAMVVRKNKYIQLFYDGKKQSLLQFERTKEGLQLYPIYFGEDFILCTPEGGLPLDDIFPEKLRNEEQRRIIQSHSEEENPILIKYVFKNED</sequence>
<comment type="caution">
    <text evidence="1">The sequence shown here is derived from an EMBL/GenBank/DDBJ whole genome shotgun (WGS) entry which is preliminary data.</text>
</comment>
<accession>A0AAD2YHI8</accession>
<evidence type="ECO:0008006" key="3">
    <source>
        <dbReference type="Google" id="ProtNLM"/>
    </source>
</evidence>
<dbReference type="SUPFAM" id="SSF101898">
    <property type="entry name" value="NHL repeat"/>
    <property type="match status" value="1"/>
</dbReference>